<keyword evidence="4" id="KW-0378">Hydrolase</keyword>
<dbReference type="GO" id="GO:0006508">
    <property type="term" value="P:proteolysis"/>
    <property type="evidence" value="ECO:0007669"/>
    <property type="project" value="UniProtKB-KW"/>
</dbReference>
<dbReference type="Pfam" id="PF24568">
    <property type="entry name" value="CC_PcsB"/>
    <property type="match status" value="1"/>
</dbReference>
<name>A0A1Q8QIZ3_9FIRM</name>
<dbReference type="Gene3D" id="6.10.250.3150">
    <property type="match status" value="1"/>
</dbReference>
<dbReference type="AlphaFoldDB" id="A0A1Q8QIZ3"/>
<dbReference type="InterPro" id="IPR038765">
    <property type="entry name" value="Papain-like_cys_pep_sf"/>
</dbReference>
<dbReference type="PROSITE" id="PS51935">
    <property type="entry name" value="NLPC_P60"/>
    <property type="match status" value="1"/>
</dbReference>
<dbReference type="EMBL" id="MLBF01000060">
    <property type="protein sequence ID" value="OLN27286.1"/>
    <property type="molecule type" value="Genomic_DNA"/>
</dbReference>
<keyword evidence="9" id="KW-1185">Reference proteome</keyword>
<dbReference type="InterPro" id="IPR000064">
    <property type="entry name" value="NLP_P60_dom"/>
</dbReference>
<gene>
    <name evidence="8" type="ORF">DSOL_4636</name>
</gene>
<dbReference type="Pfam" id="PF00877">
    <property type="entry name" value="NLPC_P60"/>
    <property type="match status" value="1"/>
</dbReference>
<evidence type="ECO:0000256" key="3">
    <source>
        <dbReference type="ARBA" id="ARBA00022729"/>
    </source>
</evidence>
<evidence type="ECO:0000256" key="2">
    <source>
        <dbReference type="ARBA" id="ARBA00022670"/>
    </source>
</evidence>
<dbReference type="Gene3D" id="3.90.1720.10">
    <property type="entry name" value="endopeptidase domain like (from Nostoc punctiforme)"/>
    <property type="match status" value="1"/>
</dbReference>
<reference evidence="8 9" key="1">
    <citation type="submission" date="2016-09" db="EMBL/GenBank/DDBJ databases">
        <title>Complete genome of Desulfosporosinus sp. OL.</title>
        <authorList>
            <person name="Mardanov A."/>
            <person name="Beletsky A."/>
            <person name="Panova A."/>
            <person name="Karnachuk O."/>
            <person name="Ravin N."/>
        </authorList>
    </citation>
    <scope>NUCLEOTIDE SEQUENCE [LARGE SCALE GENOMIC DNA]</scope>
    <source>
        <strain evidence="8 9">OL</strain>
    </source>
</reference>
<dbReference type="GO" id="GO:0008234">
    <property type="term" value="F:cysteine-type peptidase activity"/>
    <property type="evidence" value="ECO:0007669"/>
    <property type="project" value="UniProtKB-KW"/>
</dbReference>
<evidence type="ECO:0000256" key="1">
    <source>
        <dbReference type="ARBA" id="ARBA00007074"/>
    </source>
</evidence>
<evidence type="ECO:0000313" key="8">
    <source>
        <dbReference type="EMBL" id="OLN27286.1"/>
    </source>
</evidence>
<proteinExistence type="inferred from homology"/>
<protein>
    <submittedName>
        <fullName evidence="8">NLP/P60 family protein</fullName>
    </submittedName>
</protein>
<evidence type="ECO:0000313" key="9">
    <source>
        <dbReference type="Proteomes" id="UP000186102"/>
    </source>
</evidence>
<sequence length="395" mass="42882">MNRIYFLKKTSLTTIVGVILLVASVIPVQAENLQQQLNQSQQQANQIAGTLNAQNDKVSAATTQVLALKQSVQALNNSIAREQVTLTEEQNHLKEMETQQQKLETQRQEHIKSLGNFLKSNYEDGITTYLAVLFEATSVSDFIDRADKIQAIVGTYSKLQKDIAVLNASMDNQKVLIKQNQDTIQAAIQDKVQTQQAVQQTLDKQQAVLDQLSSEQRATLNTSLVAQAKVSRIQRLIQLQELEAANAANESSSGSSSRGADSSGVAGTVNVSGGAKQILSFAARFLGTPYVWGGTTSSPGFDCSGYVQYVYRNAGISLSRTSEQQFQNGVSVSRAELKPGDLVFFHTYSGGASHVGIYVGNNTMINSSSGGVSYDDMTDSYWGSRYLGARRVVAS</sequence>
<dbReference type="STRING" id="1888891.DSOL_4636"/>
<dbReference type="PANTHER" id="PTHR47053:SF1">
    <property type="entry name" value="MUREIN DD-ENDOPEPTIDASE MEPH-RELATED"/>
    <property type="match status" value="1"/>
</dbReference>
<feature type="domain" description="NlpC/P60" evidence="7">
    <location>
        <begin position="272"/>
        <end position="393"/>
    </location>
</feature>
<dbReference type="SUPFAM" id="SSF54001">
    <property type="entry name" value="Cysteine proteinases"/>
    <property type="match status" value="1"/>
</dbReference>
<accession>A0A1Q8QIZ3</accession>
<feature type="coiled-coil region" evidence="6">
    <location>
        <begin position="79"/>
        <end position="113"/>
    </location>
</feature>
<evidence type="ECO:0000256" key="4">
    <source>
        <dbReference type="ARBA" id="ARBA00022801"/>
    </source>
</evidence>
<dbReference type="InterPro" id="IPR051202">
    <property type="entry name" value="Peptidase_C40"/>
</dbReference>
<keyword evidence="5" id="KW-0788">Thiol protease</keyword>
<dbReference type="InterPro" id="IPR057309">
    <property type="entry name" value="PcsB_CC"/>
</dbReference>
<dbReference type="RefSeq" id="WP_075366958.1">
    <property type="nucleotide sequence ID" value="NZ_MLBF01000060.1"/>
</dbReference>
<feature type="coiled-coil region" evidence="6">
    <location>
        <begin position="195"/>
        <end position="250"/>
    </location>
</feature>
<comment type="similarity">
    <text evidence="1">Belongs to the peptidase C40 family.</text>
</comment>
<dbReference type="PANTHER" id="PTHR47053">
    <property type="entry name" value="MUREIN DD-ENDOPEPTIDASE MEPH-RELATED"/>
    <property type="match status" value="1"/>
</dbReference>
<comment type="caution">
    <text evidence="8">The sequence shown here is derived from an EMBL/GenBank/DDBJ whole genome shotgun (WGS) entry which is preliminary data.</text>
</comment>
<evidence type="ECO:0000256" key="6">
    <source>
        <dbReference type="SAM" id="Coils"/>
    </source>
</evidence>
<keyword evidence="2" id="KW-0645">Protease</keyword>
<dbReference type="OrthoDB" id="9808890at2"/>
<evidence type="ECO:0000259" key="7">
    <source>
        <dbReference type="PROSITE" id="PS51935"/>
    </source>
</evidence>
<evidence type="ECO:0000256" key="5">
    <source>
        <dbReference type="ARBA" id="ARBA00022807"/>
    </source>
</evidence>
<keyword evidence="6" id="KW-0175">Coiled coil</keyword>
<keyword evidence="3" id="KW-0732">Signal</keyword>
<organism evidence="8 9">
    <name type="scientific">Desulfosporosinus metallidurans</name>
    <dbReference type="NCBI Taxonomy" id="1888891"/>
    <lineage>
        <taxon>Bacteria</taxon>
        <taxon>Bacillati</taxon>
        <taxon>Bacillota</taxon>
        <taxon>Clostridia</taxon>
        <taxon>Eubacteriales</taxon>
        <taxon>Desulfitobacteriaceae</taxon>
        <taxon>Desulfosporosinus</taxon>
    </lineage>
</organism>
<dbReference type="Proteomes" id="UP000186102">
    <property type="component" value="Unassembled WGS sequence"/>
</dbReference>